<dbReference type="VEuPathDB" id="FungiDB:A1O9_13047"/>
<evidence type="ECO:0000256" key="1">
    <source>
        <dbReference type="SAM" id="SignalP"/>
    </source>
</evidence>
<feature type="signal peptide" evidence="1">
    <location>
        <begin position="1"/>
        <end position="24"/>
    </location>
</feature>
<dbReference type="GeneID" id="25287938"/>
<name>A0A072NV34_9EURO</name>
<reference evidence="2 3" key="1">
    <citation type="submission" date="2013-03" db="EMBL/GenBank/DDBJ databases">
        <title>The Genome Sequence of Exophiala aquamarina CBS 119918.</title>
        <authorList>
            <consortium name="The Broad Institute Genomics Platform"/>
            <person name="Cuomo C."/>
            <person name="de Hoog S."/>
            <person name="Gorbushina A."/>
            <person name="Walker B."/>
            <person name="Young S.K."/>
            <person name="Zeng Q."/>
            <person name="Gargeya S."/>
            <person name="Fitzgerald M."/>
            <person name="Haas B."/>
            <person name="Abouelleil A."/>
            <person name="Allen A.W."/>
            <person name="Alvarado L."/>
            <person name="Arachchi H.M."/>
            <person name="Berlin A.M."/>
            <person name="Chapman S.B."/>
            <person name="Gainer-Dewar J."/>
            <person name="Goldberg J."/>
            <person name="Griggs A."/>
            <person name="Gujja S."/>
            <person name="Hansen M."/>
            <person name="Howarth C."/>
            <person name="Imamovic A."/>
            <person name="Ireland A."/>
            <person name="Larimer J."/>
            <person name="McCowan C."/>
            <person name="Murphy C."/>
            <person name="Pearson M."/>
            <person name="Poon T.W."/>
            <person name="Priest M."/>
            <person name="Roberts A."/>
            <person name="Saif S."/>
            <person name="Shea T."/>
            <person name="Sisk P."/>
            <person name="Sykes S."/>
            <person name="Wortman J."/>
            <person name="Nusbaum C."/>
            <person name="Birren B."/>
        </authorList>
    </citation>
    <scope>NUCLEOTIDE SEQUENCE [LARGE SCALE GENOMIC DNA]</scope>
    <source>
        <strain evidence="2 3">CBS 119918</strain>
    </source>
</reference>
<protein>
    <recommendedName>
        <fullName evidence="4">Phosphatidylinositol-specific phospholipase C X domain-containing protein</fullName>
    </recommendedName>
</protein>
<dbReference type="AlphaFoldDB" id="A0A072NV34"/>
<dbReference type="Pfam" id="PF26146">
    <property type="entry name" value="PI-PLC_X"/>
    <property type="match status" value="1"/>
</dbReference>
<evidence type="ECO:0008006" key="4">
    <source>
        <dbReference type="Google" id="ProtNLM"/>
    </source>
</evidence>
<dbReference type="EMBL" id="AMGV01000048">
    <property type="protein sequence ID" value="KEF50898.1"/>
    <property type="molecule type" value="Genomic_DNA"/>
</dbReference>
<dbReference type="InterPro" id="IPR051057">
    <property type="entry name" value="PI-PLC_domain"/>
</dbReference>
<proteinExistence type="predicted"/>
<keyword evidence="3" id="KW-1185">Reference proteome</keyword>
<dbReference type="RefSeq" id="XP_013253488.1">
    <property type="nucleotide sequence ID" value="XM_013398034.1"/>
</dbReference>
<comment type="caution">
    <text evidence="2">The sequence shown here is derived from an EMBL/GenBank/DDBJ whole genome shotgun (WGS) entry which is preliminary data.</text>
</comment>
<accession>A0A072NV34</accession>
<evidence type="ECO:0000313" key="2">
    <source>
        <dbReference type="EMBL" id="KEF50898.1"/>
    </source>
</evidence>
<dbReference type="InterPro" id="IPR017946">
    <property type="entry name" value="PLC-like_Pdiesterase_TIM-brl"/>
</dbReference>
<dbReference type="GO" id="GO:0006629">
    <property type="term" value="P:lipid metabolic process"/>
    <property type="evidence" value="ECO:0007669"/>
    <property type="project" value="InterPro"/>
</dbReference>
<dbReference type="STRING" id="1182545.A0A072NV34"/>
<dbReference type="OrthoDB" id="7984201at2759"/>
<dbReference type="PANTHER" id="PTHR13593">
    <property type="match status" value="1"/>
</dbReference>
<organism evidence="2 3">
    <name type="scientific">Exophiala aquamarina CBS 119918</name>
    <dbReference type="NCBI Taxonomy" id="1182545"/>
    <lineage>
        <taxon>Eukaryota</taxon>
        <taxon>Fungi</taxon>
        <taxon>Dikarya</taxon>
        <taxon>Ascomycota</taxon>
        <taxon>Pezizomycotina</taxon>
        <taxon>Eurotiomycetes</taxon>
        <taxon>Chaetothyriomycetidae</taxon>
        <taxon>Chaetothyriales</taxon>
        <taxon>Herpotrichiellaceae</taxon>
        <taxon>Exophiala</taxon>
    </lineage>
</organism>
<dbReference type="PANTHER" id="PTHR13593:SF140">
    <property type="entry name" value="PLC-LIKE PHOSPHODIESTERASE"/>
    <property type="match status" value="1"/>
</dbReference>
<dbReference type="SUPFAM" id="SSF51695">
    <property type="entry name" value="PLC-like phosphodiesterases"/>
    <property type="match status" value="1"/>
</dbReference>
<dbReference type="Proteomes" id="UP000027920">
    <property type="component" value="Unassembled WGS sequence"/>
</dbReference>
<gene>
    <name evidence="2" type="ORF">A1O9_13047</name>
</gene>
<feature type="chain" id="PRO_5001682980" description="Phosphatidylinositol-specific phospholipase C X domain-containing protein" evidence="1">
    <location>
        <begin position="25"/>
        <end position="362"/>
    </location>
</feature>
<keyword evidence="1" id="KW-0732">Signal</keyword>
<dbReference type="GO" id="GO:0008081">
    <property type="term" value="F:phosphoric diester hydrolase activity"/>
    <property type="evidence" value="ECO:0007669"/>
    <property type="project" value="InterPro"/>
</dbReference>
<evidence type="ECO:0000313" key="3">
    <source>
        <dbReference type="Proteomes" id="UP000027920"/>
    </source>
</evidence>
<dbReference type="Gene3D" id="3.20.20.190">
    <property type="entry name" value="Phosphatidylinositol (PI) phosphodiesterase"/>
    <property type="match status" value="1"/>
</dbReference>
<sequence>MRMSGGAMLLWMMISLIGHGTCLSAVTQKASRDGSPGPLRPLCNGHADLCDRRFSNITHVAAHNSPFNEFGNPGSNQVEDVETQLNDGVRMLQFQTRVRDGVVHMCHTSCWILDAGPLVDLLRLVMTWLSVHPYEVVTLLMGNGDRIPAANFTSPMVDSGLVDYVYEPPQGNMDLDSWPTLADMIQNGTRAVVMLDYGADARTVPYLIDEFAVMWETPFSPTDATFPCTPDRPPGANESTRRSTMIMANHNLNQNFSIGGQEILVPEYDEIYDTNADQGNGSVGEAVARCIRDWNRPPTFILVDFYRQGNFPGSVMSAAAAANGIDSVRPSVNGALPHKAGCGKTEMALIFTLLWLISELVL</sequence>
<dbReference type="HOGENOM" id="CLU_037358_0_0_1"/>